<evidence type="ECO:0000313" key="1">
    <source>
        <dbReference type="EMBL" id="RDK87254.1"/>
    </source>
</evidence>
<dbReference type="AlphaFoldDB" id="A0A370QFV7"/>
<gene>
    <name evidence="1" type="ORF">C8D94_102439</name>
</gene>
<name>A0A370QFV7_9FLAO</name>
<organism evidence="1 2">
    <name type="scientific">Marinirhabdus gelatinilytica</name>
    <dbReference type="NCBI Taxonomy" id="1703343"/>
    <lineage>
        <taxon>Bacteria</taxon>
        <taxon>Pseudomonadati</taxon>
        <taxon>Bacteroidota</taxon>
        <taxon>Flavobacteriia</taxon>
        <taxon>Flavobacteriales</taxon>
        <taxon>Flavobacteriaceae</taxon>
    </lineage>
</organism>
<dbReference type="Proteomes" id="UP000255317">
    <property type="component" value="Unassembled WGS sequence"/>
</dbReference>
<keyword evidence="2" id="KW-1185">Reference proteome</keyword>
<proteinExistence type="predicted"/>
<dbReference type="InterPro" id="IPR032638">
    <property type="entry name" value="Porin_5"/>
</dbReference>
<sequence>MSVTAQLDSLLSKLSFEADFRFRVEQDWDSRKSDGSFREDRTRLRYRVRAGVNYTGKWYKVGFRIRTGNPRKQQDPQLTLGDGVQEFGTLPIGFEKAYFQGSWETFSFWLGKNTFPYSKNNELFWSDNVYPEGVFLQKEFDINTSVIDYFSVKGGHYIIATTNQSFDEDSYFQGFQVSTTLLKGRLTLFPSLYLFKNIPNIPDGNDTFLLDYTIAHIGTKFKVVDKAPLYIELDYYENLQDYSSNDSIPKNRRGQKSGFVLGLKYGKLSKKGDWAYGATYANLQQYSIVDFLAQNDWARWDYSSAGSPDGRLTNYNGVELVAGHKIGEKITLKVKYYVVEQLIPLGIAKENGSRIRFDIDVKF</sequence>
<dbReference type="Pfam" id="PF16930">
    <property type="entry name" value="Porin_5"/>
    <property type="match status" value="1"/>
</dbReference>
<evidence type="ECO:0000313" key="2">
    <source>
        <dbReference type="Proteomes" id="UP000255317"/>
    </source>
</evidence>
<protein>
    <submittedName>
        <fullName evidence="1">Putative porin</fullName>
    </submittedName>
</protein>
<accession>A0A370QFV7</accession>
<dbReference type="EMBL" id="QRAO01000002">
    <property type="protein sequence ID" value="RDK87254.1"/>
    <property type="molecule type" value="Genomic_DNA"/>
</dbReference>
<comment type="caution">
    <text evidence="1">The sequence shown here is derived from an EMBL/GenBank/DDBJ whole genome shotgun (WGS) entry which is preliminary data.</text>
</comment>
<reference evidence="1 2" key="1">
    <citation type="submission" date="2018-07" db="EMBL/GenBank/DDBJ databases">
        <title>Genomic Encyclopedia of Type Strains, Phase IV (KMG-IV): sequencing the most valuable type-strain genomes for metagenomic binning, comparative biology and taxonomic classification.</title>
        <authorList>
            <person name="Goeker M."/>
        </authorList>
    </citation>
    <scope>NUCLEOTIDE SEQUENCE [LARGE SCALE GENOMIC DNA]</scope>
    <source>
        <strain evidence="1 2">DSM 101478</strain>
    </source>
</reference>